<evidence type="ECO:0000256" key="2">
    <source>
        <dbReference type="ARBA" id="ARBA00023163"/>
    </source>
</evidence>
<dbReference type="PROSITE" id="PS50888">
    <property type="entry name" value="BHLH"/>
    <property type="match status" value="1"/>
</dbReference>
<gene>
    <name evidence="5" type="ORF">T265_14934</name>
</gene>
<organism evidence="5 6">
    <name type="scientific">Opisthorchis viverrini</name>
    <name type="common">Southeast Asian liver fluke</name>
    <dbReference type="NCBI Taxonomy" id="6198"/>
    <lineage>
        <taxon>Eukaryota</taxon>
        <taxon>Metazoa</taxon>
        <taxon>Spiralia</taxon>
        <taxon>Lophotrochozoa</taxon>
        <taxon>Platyhelminthes</taxon>
        <taxon>Trematoda</taxon>
        <taxon>Digenea</taxon>
        <taxon>Opisthorchiida</taxon>
        <taxon>Opisthorchiata</taxon>
        <taxon>Opisthorchiidae</taxon>
        <taxon>Opisthorchis</taxon>
    </lineage>
</organism>
<dbReference type="InterPro" id="IPR011598">
    <property type="entry name" value="bHLH_dom"/>
</dbReference>
<evidence type="ECO:0000256" key="3">
    <source>
        <dbReference type="ARBA" id="ARBA00023242"/>
    </source>
</evidence>
<dbReference type="STRING" id="6198.A0A075A461"/>
<dbReference type="Proteomes" id="UP000054324">
    <property type="component" value="Unassembled WGS sequence"/>
</dbReference>
<dbReference type="EMBL" id="KL596916">
    <property type="protein sequence ID" value="KER22149.1"/>
    <property type="molecule type" value="Genomic_DNA"/>
</dbReference>
<keyword evidence="2" id="KW-0804">Transcription</keyword>
<evidence type="ECO:0000313" key="6">
    <source>
        <dbReference type="Proteomes" id="UP000054324"/>
    </source>
</evidence>
<dbReference type="GO" id="GO:0000977">
    <property type="term" value="F:RNA polymerase II transcription regulatory region sequence-specific DNA binding"/>
    <property type="evidence" value="ECO:0007669"/>
    <property type="project" value="TreeGrafter"/>
</dbReference>
<dbReference type="SUPFAM" id="SSF47459">
    <property type="entry name" value="HLH, helix-loop-helix DNA-binding domain"/>
    <property type="match status" value="1"/>
</dbReference>
<dbReference type="Pfam" id="PF23171">
    <property type="entry name" value="bHLH_HIF1A"/>
    <property type="match status" value="1"/>
</dbReference>
<keyword evidence="1" id="KW-0805">Transcription regulation</keyword>
<dbReference type="CTD" id="20329100"/>
<dbReference type="AlphaFoldDB" id="A0A075A461"/>
<evidence type="ECO:0000256" key="1">
    <source>
        <dbReference type="ARBA" id="ARBA00023015"/>
    </source>
</evidence>
<proteinExistence type="predicted"/>
<evidence type="ECO:0000259" key="4">
    <source>
        <dbReference type="PROSITE" id="PS50888"/>
    </source>
</evidence>
<sequence length="305" mass="34932">NGHPGTHKRKERSREAARCRRNQENELFKALARLLPLHPEIAPQLDKASIIRLVVSYVKLKTFLGEMNHIYMSAECDDRSNSTYECGNSTVMDWMLSELLQKICLQIKMAYSEDYKICWYLGIAVILQPIRVSELSTSCHTYVLRLTDDLCIQYIENSHYQQTQLSWSLLSSWMRAPRRTKSTVRDIVRHGPAPPLMALVHPTQCLQCIVPVSNVQLPTPTPQIIGLGNLAVSQLLCHLLVAWPPASEITSLPVMLHKTLYQHVDPFELNNLRSSHLESELETRGFSPMFKLHFPKHSMEATFPF</sequence>
<accession>A0A075A461</accession>
<dbReference type="SMART" id="SM00353">
    <property type="entry name" value="HLH"/>
    <property type="match status" value="1"/>
</dbReference>
<feature type="domain" description="BHLH" evidence="4">
    <location>
        <begin position="8"/>
        <end position="61"/>
    </location>
</feature>
<evidence type="ECO:0000313" key="5">
    <source>
        <dbReference type="EMBL" id="KER22149.1"/>
    </source>
</evidence>
<dbReference type="KEGG" id="ovi:T265_14934"/>
<name>A0A075A461_OPIVI</name>
<dbReference type="GeneID" id="20329100"/>
<dbReference type="InterPro" id="IPR036638">
    <property type="entry name" value="HLH_DNA-bd_sf"/>
</dbReference>
<dbReference type="Gene3D" id="4.10.280.10">
    <property type="entry name" value="Helix-loop-helix DNA-binding domain"/>
    <property type="match status" value="1"/>
</dbReference>
<dbReference type="GO" id="GO:0046983">
    <property type="term" value="F:protein dimerization activity"/>
    <property type="evidence" value="ECO:0007669"/>
    <property type="project" value="InterPro"/>
</dbReference>
<dbReference type="RefSeq" id="XP_009174110.1">
    <property type="nucleotide sequence ID" value="XM_009175846.1"/>
</dbReference>
<dbReference type="PANTHER" id="PTHR23043:SF17">
    <property type="entry name" value="PROTEIN SIMILAR"/>
    <property type="match status" value="1"/>
</dbReference>
<feature type="non-terminal residue" evidence="5">
    <location>
        <position position="305"/>
    </location>
</feature>
<reference evidence="5 6" key="1">
    <citation type="submission" date="2013-11" db="EMBL/GenBank/DDBJ databases">
        <title>Opisthorchis viverrini - life in the bile duct.</title>
        <authorList>
            <person name="Young N.D."/>
            <person name="Nagarajan N."/>
            <person name="Lin S.J."/>
            <person name="Korhonen P.K."/>
            <person name="Jex A.R."/>
            <person name="Hall R.S."/>
            <person name="Safavi-Hemami H."/>
            <person name="Kaewkong W."/>
            <person name="Bertrand D."/>
            <person name="Gao S."/>
            <person name="Seet Q."/>
            <person name="Wongkham S."/>
            <person name="Teh B.T."/>
            <person name="Wongkham C."/>
            <person name="Intapan P.M."/>
            <person name="Maleewong W."/>
            <person name="Yang X."/>
            <person name="Hu M."/>
            <person name="Wang Z."/>
            <person name="Hofmann A."/>
            <person name="Sternberg P.W."/>
            <person name="Tan P."/>
            <person name="Wang J."/>
            <person name="Gasser R.B."/>
        </authorList>
    </citation>
    <scope>NUCLEOTIDE SEQUENCE [LARGE SCALE GENOMIC DNA]</scope>
</reference>
<feature type="non-terminal residue" evidence="5">
    <location>
        <position position="1"/>
    </location>
</feature>
<keyword evidence="6" id="KW-1185">Reference proteome</keyword>
<dbReference type="GO" id="GO:0000981">
    <property type="term" value="F:DNA-binding transcription factor activity, RNA polymerase II-specific"/>
    <property type="evidence" value="ECO:0007669"/>
    <property type="project" value="TreeGrafter"/>
</dbReference>
<dbReference type="PANTHER" id="PTHR23043">
    <property type="entry name" value="HYPOXIA-INDUCIBLE FACTOR 1 ALPHA"/>
    <property type="match status" value="1"/>
</dbReference>
<keyword evidence="3" id="KW-0539">Nucleus</keyword>
<protein>
    <recommendedName>
        <fullName evidence="4">BHLH domain-containing protein</fullName>
    </recommendedName>
</protein>
<dbReference type="OrthoDB" id="6021714at2759"/>